<reference evidence="1 2" key="1">
    <citation type="submission" date="2022-06" db="EMBL/GenBank/DDBJ databases">
        <authorList>
            <person name="Jeon C.O."/>
        </authorList>
    </citation>
    <scope>NUCLEOTIDE SEQUENCE [LARGE SCALE GENOMIC DNA]</scope>
    <source>
        <strain evidence="1 2">KCTC 13943</strain>
    </source>
</reference>
<dbReference type="Proteomes" id="UP001523262">
    <property type="component" value="Unassembled WGS sequence"/>
</dbReference>
<protein>
    <submittedName>
        <fullName evidence="1">Uncharacterized protein</fullName>
    </submittedName>
</protein>
<dbReference type="PANTHER" id="PTHR36837:SF2">
    <property type="entry name" value="POLY(3-HYDROXYALKANOATE) POLYMERASE SUBUNIT PHAC"/>
    <property type="match status" value="1"/>
</dbReference>
<organism evidence="1 2">
    <name type="scientific">Neobacillus pocheonensis</name>
    <dbReference type="NCBI Taxonomy" id="363869"/>
    <lineage>
        <taxon>Bacteria</taxon>
        <taxon>Bacillati</taxon>
        <taxon>Bacillota</taxon>
        <taxon>Bacilli</taxon>
        <taxon>Bacillales</taxon>
        <taxon>Bacillaceae</taxon>
        <taxon>Neobacillus</taxon>
    </lineage>
</organism>
<dbReference type="Gene3D" id="3.40.50.1820">
    <property type="entry name" value="alpha/beta hydrolase"/>
    <property type="match status" value="1"/>
</dbReference>
<evidence type="ECO:0000313" key="2">
    <source>
        <dbReference type="Proteomes" id="UP001523262"/>
    </source>
</evidence>
<proteinExistence type="predicted"/>
<sequence>MDGRLKNGSFNLDRFIDVYGLIPTWFNEGVFRAINAPISYSPYVNLIKNADNKRFVEKWHLMDSWLQDQVPFTGGVFRQLVNDFIKENKLMKGSFTVHGKKVDLENITANLLVISSKNDNLVLEEQSRPMMDLVSSEDKTFLVVEAGHTSLAFSGKMGTLADQWLCSRS</sequence>
<evidence type="ECO:0000313" key="1">
    <source>
        <dbReference type="EMBL" id="MCM2534282.1"/>
    </source>
</evidence>
<keyword evidence="2" id="KW-1185">Reference proteome</keyword>
<comment type="caution">
    <text evidence="1">The sequence shown here is derived from an EMBL/GenBank/DDBJ whole genome shotgun (WGS) entry which is preliminary data.</text>
</comment>
<dbReference type="PANTHER" id="PTHR36837">
    <property type="entry name" value="POLY(3-HYDROXYALKANOATE) POLYMERASE SUBUNIT PHAC"/>
    <property type="match status" value="1"/>
</dbReference>
<dbReference type="InterPro" id="IPR029058">
    <property type="entry name" value="AB_hydrolase_fold"/>
</dbReference>
<accession>A0ABT0WD88</accession>
<dbReference type="EMBL" id="JAMQCR010000002">
    <property type="protein sequence ID" value="MCM2534282.1"/>
    <property type="molecule type" value="Genomic_DNA"/>
</dbReference>
<dbReference type="SUPFAM" id="SSF53474">
    <property type="entry name" value="alpha/beta-Hydrolases"/>
    <property type="match status" value="1"/>
</dbReference>
<dbReference type="InterPro" id="IPR051321">
    <property type="entry name" value="PHA/PHB_synthase"/>
</dbReference>
<gene>
    <name evidence="1" type="ORF">NDK43_20415</name>
</gene>
<name>A0ABT0WD88_9BACI</name>